<accession>A0AAV2VIN8</accession>
<keyword evidence="2" id="KW-1133">Transmembrane helix</keyword>
<dbReference type="PROSITE" id="PS51257">
    <property type="entry name" value="PROKAR_LIPOPROTEIN"/>
    <property type="match status" value="1"/>
</dbReference>
<organism evidence="3 4">
    <name type="scientific">Vibrio nigripulchritudo SOn1</name>
    <dbReference type="NCBI Taxonomy" id="1238450"/>
    <lineage>
        <taxon>Bacteria</taxon>
        <taxon>Pseudomonadati</taxon>
        <taxon>Pseudomonadota</taxon>
        <taxon>Gammaproteobacteria</taxon>
        <taxon>Vibrionales</taxon>
        <taxon>Vibrionaceae</taxon>
        <taxon>Vibrio</taxon>
    </lineage>
</organism>
<keyword evidence="2" id="KW-0472">Membrane</keyword>
<comment type="caution">
    <text evidence="3">The sequence shown here is derived from an EMBL/GenBank/DDBJ whole genome shotgun (WGS) entry which is preliminary data.</text>
</comment>
<feature type="region of interest" description="Disordered" evidence="1">
    <location>
        <begin position="83"/>
        <end position="102"/>
    </location>
</feature>
<feature type="transmembrane region" description="Helical" evidence="2">
    <location>
        <begin position="7"/>
        <end position="26"/>
    </location>
</feature>
<dbReference type="EMBL" id="CAOF01000012">
    <property type="protein sequence ID" value="CCO44358.1"/>
    <property type="molecule type" value="Genomic_DNA"/>
</dbReference>
<dbReference type="RefSeq" id="WP_022610236.1">
    <property type="nucleotide sequence ID" value="NZ_LK391965.1"/>
</dbReference>
<keyword evidence="2" id="KW-0812">Transmembrane</keyword>
<sequence>MKQKGIIYLIYAVMISMVITACGGGGGDSSNKAVGDASAKGSLHLVMKDETNSRQFGSAPIEVSQGISRANDGEKNSFRSFSTETASRASSSELTPQGATTNAPNLDLDLDKFVISGVGPENETFSVEVAGRGGRQIQGLLSGEWLITVVAKDASGVEFARGEQNIVVRADETTAAIVEVAMEEGKGRFDLSVSWPKNIALNPIVTAALQSSDGKVVSNLEVEVEADLADSDILVATMSVPQEVDSGYYALVFTVHDGDSSGNKVHLAAGFAETVRVVKGQETTVDQVLKGVKGIGSIDLGIELNINNALPLALLNSDTYPGHFGFDSATEFTLSADVPEDDADFGNVIKTWYLNGQLVEVGSTFTVNSATSPLPTNYYGRYISGNYRVDVVGVTPTGERSGSASYEFLVTGNQARVVDEGSLTGFVKAGKHNGYLNDYTLTLTNSAGVEYQYDTTNLIDRDSGEFNLEGIPSGDYALQIAHSYYMSFLEPISIESGKVLNMGVLRLINSENTYINGADGAVVDSGPRDDRIASIEFPSDALVLEDGSKYTGRVKVSHSAINPSDSTFSETFPGGFTGYVLNDQGATEEVDIISYGIIAAEMTTTENPPRKLKLASDKQATIKMAVADPLTAPASLPLWHLNKETGKWEQEGTATLVDGFYEGKVSHFSFWNFDYSCGVPGSGGCPWIRVNFEVVDSHGKVVPYANIHLKGEGNFSYGKSVSADYLGRVTTKIPFSPTATQEKWESISYTVSAEQNLPDLDNDSVLKSRPVSMEFFLDHTEGVAGYGKPYTRKIVLDGAQPYLTVSAEVDRRIRGVENNGAAVKVRESALPGNPAKTLIKVSNSGESDLVIDSIEVLGENDIASPDWSVNRNRFYSPIHFNAYENIEVTYSGSDWAQSKAKIILKSNDSAGDFVVPLVTVDKTTRYISETITFDSMQSFDGQMGYCWIITDPYATDPYAPGAGEERACIHNSWSKRYPTFTGEKTRAYFAFDLSQIPQGSIVTSAKLVYNGWSGADAHIYLGKQNEAISLEDVNSTYGKACQKGVEECRFAVLPRKNDSNGVETQLNQFGLNALNNALYNGSILKLLAMNDDTSSYEWDSSIQLDQIKLIVEFRH</sequence>
<gene>
    <name evidence="3" type="ORF">VIBNISOn1_1090072</name>
</gene>
<dbReference type="Proteomes" id="UP000018211">
    <property type="component" value="Unassembled WGS sequence"/>
</dbReference>
<evidence type="ECO:0000313" key="4">
    <source>
        <dbReference type="Proteomes" id="UP000018211"/>
    </source>
</evidence>
<evidence type="ECO:0000256" key="2">
    <source>
        <dbReference type="SAM" id="Phobius"/>
    </source>
</evidence>
<feature type="region of interest" description="Disordered" evidence="1">
    <location>
        <begin position="57"/>
        <end position="77"/>
    </location>
</feature>
<protein>
    <recommendedName>
        <fullName evidence="5">Carboxypeptidase regulatory-like domain-containing protein</fullName>
    </recommendedName>
</protein>
<dbReference type="AlphaFoldDB" id="A0AAV2VIN8"/>
<name>A0AAV2VIN8_9VIBR</name>
<proteinExistence type="predicted"/>
<feature type="compositionally biased region" description="Low complexity" evidence="1">
    <location>
        <begin position="83"/>
        <end position="93"/>
    </location>
</feature>
<evidence type="ECO:0008006" key="5">
    <source>
        <dbReference type="Google" id="ProtNLM"/>
    </source>
</evidence>
<reference evidence="3 4" key="1">
    <citation type="journal article" date="2013" name="ISME J.">
        <title>Comparative genomics of pathogenic lineages of Vibrio nigripulchritudo identifies virulence-associated traits.</title>
        <authorList>
            <person name="Goudenege D."/>
            <person name="Labreuche Y."/>
            <person name="Krin E."/>
            <person name="Ansquer D."/>
            <person name="Mangenot S."/>
            <person name="Calteau A."/>
            <person name="Medigue C."/>
            <person name="Mazel D."/>
            <person name="Polz M.F."/>
            <person name="Le Roux F."/>
        </authorList>
    </citation>
    <scope>NUCLEOTIDE SEQUENCE [LARGE SCALE GENOMIC DNA]</scope>
    <source>
        <strain evidence="3 4">SOn1</strain>
    </source>
</reference>
<evidence type="ECO:0000256" key="1">
    <source>
        <dbReference type="SAM" id="MobiDB-lite"/>
    </source>
</evidence>
<evidence type="ECO:0000313" key="3">
    <source>
        <dbReference type="EMBL" id="CCO44358.1"/>
    </source>
</evidence>